<dbReference type="InterPro" id="IPR006076">
    <property type="entry name" value="FAD-dep_OxRdtase"/>
</dbReference>
<evidence type="ECO:0000313" key="4">
    <source>
        <dbReference type="Proteomes" id="UP000011669"/>
    </source>
</evidence>
<reference evidence="3 4" key="1">
    <citation type="journal article" date="2014" name="PLoS Genet.">
        <title>Phylogenetically driven sequencing of extremely halophilic archaea reveals strategies for static and dynamic osmo-response.</title>
        <authorList>
            <person name="Becker E.A."/>
            <person name="Seitzer P.M."/>
            <person name="Tritt A."/>
            <person name="Larsen D."/>
            <person name="Krusor M."/>
            <person name="Yao A.I."/>
            <person name="Wu D."/>
            <person name="Madern D."/>
            <person name="Eisen J.A."/>
            <person name="Darling A.E."/>
            <person name="Facciotti M.T."/>
        </authorList>
    </citation>
    <scope>NUCLEOTIDE SEQUENCE [LARGE SCALE GENOMIC DNA]</scope>
    <source>
        <strain evidence="3 4">DSM 5350</strain>
    </source>
</reference>
<gene>
    <name evidence="3" type="ORF">C449_03986</name>
</gene>
<keyword evidence="1" id="KW-0560">Oxidoreductase</keyword>
<dbReference type="InParanoid" id="M0MM72"/>
<proteinExistence type="predicted"/>
<feature type="domain" description="FAD dependent oxidoreductase" evidence="2">
    <location>
        <begin position="3"/>
        <end position="353"/>
    </location>
</feature>
<dbReference type="Proteomes" id="UP000011669">
    <property type="component" value="Unassembled WGS sequence"/>
</dbReference>
<sequence length="385" mass="41606">MRVSIIGGGIVGLAASHYLGQRGVDVVVLEKSTIGAGSTDRANGGIRAQFSSPVSARLSQESIAVWKRFEELFDTAIGYRRPGYLFLARRESTAERFRENVRQQNRLGVDSEFLTPVEAENRCPELRTEEFRGATYRAADGFADPHLALQGFSAAANEAGAEIRTGVAVTDVLQEETGERVTGVRTDEGTIESDYVVNAAGAWASRVGKMAGLDLPIVPRRRQLMVADPEIPIDSSIPFTIDLDQSVHFRPERDGGAVVGGHFADADPTMNPDDYRKKMDLDWAAEAIEAAAECADYFGPDSRVKRGWAGLYAVTPDHHPIIDETLPGFVTAAGFSGHGFMQAPATGKLVAELIDEGEPSLVDVSSLGADRFDRDAHLEEGTVIN</sequence>
<protein>
    <submittedName>
        <fullName evidence="3">FAD dependent oxidoreductase</fullName>
    </submittedName>
</protein>
<comment type="caution">
    <text evidence="3">The sequence shown here is derived from an EMBL/GenBank/DDBJ whole genome shotgun (WGS) entry which is preliminary data.</text>
</comment>
<name>M0MM72_9EURY</name>
<dbReference type="Gene3D" id="3.50.50.60">
    <property type="entry name" value="FAD/NAD(P)-binding domain"/>
    <property type="match status" value="1"/>
</dbReference>
<dbReference type="GO" id="GO:0016491">
    <property type="term" value="F:oxidoreductase activity"/>
    <property type="evidence" value="ECO:0007669"/>
    <property type="project" value="UniProtKB-KW"/>
</dbReference>
<evidence type="ECO:0000259" key="2">
    <source>
        <dbReference type="Pfam" id="PF01266"/>
    </source>
</evidence>
<dbReference type="Pfam" id="PF01266">
    <property type="entry name" value="DAO"/>
    <property type="match status" value="1"/>
</dbReference>
<dbReference type="AlphaFoldDB" id="M0MM72"/>
<dbReference type="RefSeq" id="WP_006076637.1">
    <property type="nucleotide sequence ID" value="NZ_AOMD01000012.1"/>
</dbReference>
<dbReference type="OrthoDB" id="168391at2157"/>
<dbReference type="GO" id="GO:0005737">
    <property type="term" value="C:cytoplasm"/>
    <property type="evidence" value="ECO:0007669"/>
    <property type="project" value="TreeGrafter"/>
</dbReference>
<accession>M0MM72</accession>
<dbReference type="STRING" id="1227455.C449_03986"/>
<dbReference type="InterPro" id="IPR036188">
    <property type="entry name" value="FAD/NAD-bd_sf"/>
</dbReference>
<evidence type="ECO:0000256" key="1">
    <source>
        <dbReference type="ARBA" id="ARBA00023002"/>
    </source>
</evidence>
<dbReference type="PANTHER" id="PTHR13847">
    <property type="entry name" value="SARCOSINE DEHYDROGENASE-RELATED"/>
    <property type="match status" value="1"/>
</dbReference>
<keyword evidence="4" id="KW-1185">Reference proteome</keyword>
<dbReference type="SUPFAM" id="SSF51905">
    <property type="entry name" value="FAD/NAD(P)-binding domain"/>
    <property type="match status" value="1"/>
</dbReference>
<organism evidence="3 4">
    <name type="scientific">Halococcus saccharolyticus DSM 5350</name>
    <dbReference type="NCBI Taxonomy" id="1227455"/>
    <lineage>
        <taxon>Archaea</taxon>
        <taxon>Methanobacteriati</taxon>
        <taxon>Methanobacteriota</taxon>
        <taxon>Stenosarchaea group</taxon>
        <taxon>Halobacteria</taxon>
        <taxon>Halobacteriales</taxon>
        <taxon>Halococcaceae</taxon>
        <taxon>Halococcus</taxon>
    </lineage>
</organism>
<evidence type="ECO:0000313" key="3">
    <source>
        <dbReference type="EMBL" id="EMA46797.1"/>
    </source>
</evidence>
<dbReference type="Gene3D" id="3.30.9.10">
    <property type="entry name" value="D-Amino Acid Oxidase, subunit A, domain 2"/>
    <property type="match status" value="1"/>
</dbReference>
<dbReference type="PATRIC" id="fig|1227455.4.peg.811"/>
<dbReference type="PANTHER" id="PTHR13847:SF287">
    <property type="entry name" value="FAD-DEPENDENT OXIDOREDUCTASE DOMAIN-CONTAINING PROTEIN 1"/>
    <property type="match status" value="1"/>
</dbReference>
<dbReference type="EMBL" id="AOMD01000012">
    <property type="protein sequence ID" value="EMA46797.1"/>
    <property type="molecule type" value="Genomic_DNA"/>
</dbReference>